<evidence type="ECO:0000256" key="11">
    <source>
        <dbReference type="SAM" id="Coils"/>
    </source>
</evidence>
<dbReference type="Gene3D" id="3.80.10.10">
    <property type="entry name" value="Ribonuclease Inhibitor"/>
    <property type="match status" value="1"/>
</dbReference>
<dbReference type="Gene3D" id="1.20.5.4130">
    <property type="match status" value="1"/>
</dbReference>
<evidence type="ECO:0000256" key="9">
    <source>
        <dbReference type="ARBA" id="ARBA00022821"/>
    </source>
</evidence>
<dbReference type="Pfam" id="PF00931">
    <property type="entry name" value="NB-ARC"/>
    <property type="match status" value="1"/>
</dbReference>
<feature type="coiled-coil region" evidence="11">
    <location>
        <begin position="60"/>
        <end position="120"/>
    </location>
</feature>
<dbReference type="SUPFAM" id="SSF52540">
    <property type="entry name" value="P-loop containing nucleoside triphosphate hydrolases"/>
    <property type="match status" value="1"/>
</dbReference>
<keyword evidence="4" id="KW-0963">Cytoplasm</keyword>
<comment type="function">
    <text evidence="1">Confers resistance to late blight (Phytophthora infestans) races carrying the avirulence gene Avr1. Resistance proteins guard the plant against pathogens that contain an appropriate avirulence protein via an indirect interaction with this avirulence protein. That triggers a defense system including the hypersensitive response, which restricts the pathogen growth.</text>
</comment>
<evidence type="ECO:0000259" key="13">
    <source>
        <dbReference type="Pfam" id="PF23559"/>
    </source>
</evidence>
<keyword evidence="5" id="KW-0433">Leucine-rich repeat</keyword>
<dbReference type="GO" id="GO:0005737">
    <property type="term" value="C:cytoplasm"/>
    <property type="evidence" value="ECO:0007669"/>
    <property type="project" value="UniProtKB-SubCell"/>
</dbReference>
<comment type="subcellular location">
    <subcellularLocation>
        <location evidence="2">Cytoplasm</location>
    </subcellularLocation>
</comment>
<keyword evidence="10" id="KW-0067">ATP-binding</keyword>
<dbReference type="InterPro" id="IPR036388">
    <property type="entry name" value="WH-like_DNA-bd_sf"/>
</dbReference>
<keyword evidence="8" id="KW-0547">Nucleotide-binding</keyword>
<dbReference type="InterPro" id="IPR027417">
    <property type="entry name" value="P-loop_NTPase"/>
</dbReference>
<dbReference type="PRINTS" id="PR00364">
    <property type="entry name" value="DISEASERSIST"/>
</dbReference>
<keyword evidence="9" id="KW-0611">Plant defense</keyword>
<reference evidence="14" key="1">
    <citation type="submission" date="2020-06" db="EMBL/GenBank/DDBJ databases">
        <authorList>
            <person name="Li T."/>
            <person name="Hu X."/>
            <person name="Zhang T."/>
            <person name="Song X."/>
            <person name="Zhang H."/>
            <person name="Dai N."/>
            <person name="Sheng W."/>
            <person name="Hou X."/>
            <person name="Wei L."/>
        </authorList>
    </citation>
    <scope>NUCLEOTIDE SEQUENCE</scope>
    <source>
        <strain evidence="14">KEN1</strain>
        <tissue evidence="14">Leaf</tissue>
    </source>
</reference>
<accession>A0AAW2UWA2</accession>
<dbReference type="GO" id="GO:0009626">
    <property type="term" value="P:plant-type hypersensitive response"/>
    <property type="evidence" value="ECO:0007669"/>
    <property type="project" value="UniProtKB-KW"/>
</dbReference>
<evidence type="ECO:0000256" key="7">
    <source>
        <dbReference type="ARBA" id="ARBA00022737"/>
    </source>
</evidence>
<dbReference type="SUPFAM" id="SSF52058">
    <property type="entry name" value="L domain-like"/>
    <property type="match status" value="1"/>
</dbReference>
<dbReference type="InterPro" id="IPR058922">
    <property type="entry name" value="WHD_DRP"/>
</dbReference>
<evidence type="ECO:0000256" key="10">
    <source>
        <dbReference type="ARBA" id="ARBA00022840"/>
    </source>
</evidence>
<gene>
    <name evidence="14" type="ORF">Slati_3197900</name>
</gene>
<evidence type="ECO:0000256" key="1">
    <source>
        <dbReference type="ARBA" id="ARBA00002074"/>
    </source>
</evidence>
<protein>
    <submittedName>
        <fullName evidence="14">Disease resistance RPP13-like protein 2</fullName>
    </submittedName>
</protein>
<evidence type="ECO:0000313" key="14">
    <source>
        <dbReference type="EMBL" id="KAL0421750.1"/>
    </source>
</evidence>
<evidence type="ECO:0000259" key="12">
    <source>
        <dbReference type="Pfam" id="PF00931"/>
    </source>
</evidence>
<comment type="caution">
    <text evidence="14">The sequence shown here is derived from an EMBL/GenBank/DDBJ whole genome shotgun (WGS) entry which is preliminary data.</text>
</comment>
<dbReference type="FunFam" id="3.40.50.300:FF:001091">
    <property type="entry name" value="Probable disease resistance protein At1g61300"/>
    <property type="match status" value="1"/>
</dbReference>
<dbReference type="AlphaFoldDB" id="A0AAW2UWA2"/>
<organism evidence="14">
    <name type="scientific">Sesamum latifolium</name>
    <dbReference type="NCBI Taxonomy" id="2727402"/>
    <lineage>
        <taxon>Eukaryota</taxon>
        <taxon>Viridiplantae</taxon>
        <taxon>Streptophyta</taxon>
        <taxon>Embryophyta</taxon>
        <taxon>Tracheophyta</taxon>
        <taxon>Spermatophyta</taxon>
        <taxon>Magnoliopsida</taxon>
        <taxon>eudicotyledons</taxon>
        <taxon>Gunneridae</taxon>
        <taxon>Pentapetalae</taxon>
        <taxon>asterids</taxon>
        <taxon>lamiids</taxon>
        <taxon>Lamiales</taxon>
        <taxon>Pedaliaceae</taxon>
        <taxon>Sesamum</taxon>
    </lineage>
</organism>
<sequence>MAYAAVVSLEHTIQQLLKSSHQIPILLPYVEIIRLAWKEVESLQVLLTGVDRVGANGEWMKTVEKEIREAAQRLEDVVESAHVSLSQSQTLSADEMGCLAMEVKKQIDLLTTTKEKIQEQLCCRMFKLEEHEEVIEKVIPSRTDHVVATESKIFGLDSDLIRLKGFLTSGSSGSEIVSIWGMVGIGKTTLAKEVYGDPDIFSHFECRAFVSVGQEYRRREIWLLILAQINCASSDELYEKNDGQLYEFLRGALKGRRCLIVFDDVWWTKFCYDLESFLPDDANGSRILLTTRIEGVARYAGWGARHKMRLLTAKDSWNLLCEKVCGEKHSCLPQLEEAGKKIAEKCEGLPLAIIAIAKHLSKAEKTPKYWSNVAEKECSNIIGADAEMSKALYLSYNILVNHLKACFVYMGVFPLDYEIPTSKLINLWCAEGFVQQKPLKQLEYQAMEDLEDLVSNSVVLVCEQSSYGKIKTCKLHSVFRHLCIKEAGKDKLHQRGLRGLPKLQKLGTRIELPLDVAEPLCWFDHLVHLADHGDLESFKCSIVNPSPRLQVLGRSHPIPILPWRLRKLTLSGLGFPWEYMRYIANLPFLEVLKLRCYAFQGPEWEFSAEEFERLQFLLIEDTDLEYWRVGHTHFPCLRRLFIHHCYKLKEIPLDIGEIPTLEMIEIVDGSPSLVATAKQIQDEQHNRGNNNGLQVCVKYSSEDDHKTKS</sequence>
<evidence type="ECO:0000256" key="6">
    <source>
        <dbReference type="ARBA" id="ARBA00022667"/>
    </source>
</evidence>
<dbReference type="PANTHER" id="PTHR23155">
    <property type="entry name" value="DISEASE RESISTANCE PROTEIN RP"/>
    <property type="match status" value="1"/>
</dbReference>
<reference evidence="14" key="2">
    <citation type="journal article" date="2024" name="Plant">
        <title>Genomic evolution and insights into agronomic trait innovations of Sesamum species.</title>
        <authorList>
            <person name="Miao H."/>
            <person name="Wang L."/>
            <person name="Qu L."/>
            <person name="Liu H."/>
            <person name="Sun Y."/>
            <person name="Le M."/>
            <person name="Wang Q."/>
            <person name="Wei S."/>
            <person name="Zheng Y."/>
            <person name="Lin W."/>
            <person name="Duan Y."/>
            <person name="Cao H."/>
            <person name="Xiong S."/>
            <person name="Wang X."/>
            <person name="Wei L."/>
            <person name="Li C."/>
            <person name="Ma Q."/>
            <person name="Ju M."/>
            <person name="Zhao R."/>
            <person name="Li G."/>
            <person name="Mu C."/>
            <person name="Tian Q."/>
            <person name="Mei H."/>
            <person name="Zhang T."/>
            <person name="Gao T."/>
            <person name="Zhang H."/>
        </authorList>
    </citation>
    <scope>NUCLEOTIDE SEQUENCE</scope>
    <source>
        <strain evidence="14">KEN1</strain>
    </source>
</reference>
<evidence type="ECO:0000256" key="2">
    <source>
        <dbReference type="ARBA" id="ARBA00004496"/>
    </source>
</evidence>
<feature type="domain" description="Disease resistance protein winged helix" evidence="13">
    <location>
        <begin position="412"/>
        <end position="482"/>
    </location>
</feature>
<evidence type="ECO:0000256" key="5">
    <source>
        <dbReference type="ARBA" id="ARBA00022614"/>
    </source>
</evidence>
<evidence type="ECO:0000256" key="4">
    <source>
        <dbReference type="ARBA" id="ARBA00022490"/>
    </source>
</evidence>
<dbReference type="EMBL" id="JACGWN010000011">
    <property type="protein sequence ID" value="KAL0421750.1"/>
    <property type="molecule type" value="Genomic_DNA"/>
</dbReference>
<feature type="domain" description="NB-ARC" evidence="12">
    <location>
        <begin position="161"/>
        <end position="327"/>
    </location>
</feature>
<keyword evidence="6" id="KW-0381">Hypersensitive response</keyword>
<dbReference type="PANTHER" id="PTHR23155:SF1152">
    <property type="entry name" value="AAA+ ATPASE DOMAIN-CONTAINING PROTEIN"/>
    <property type="match status" value="1"/>
</dbReference>
<dbReference type="FunFam" id="1.10.10.10:FF:000322">
    <property type="entry name" value="Probable disease resistance protein At1g63360"/>
    <property type="match status" value="1"/>
</dbReference>
<dbReference type="Gene3D" id="1.10.10.10">
    <property type="entry name" value="Winged helix-like DNA-binding domain superfamily/Winged helix DNA-binding domain"/>
    <property type="match status" value="1"/>
</dbReference>
<keyword evidence="11" id="KW-0175">Coiled coil</keyword>
<evidence type="ECO:0000256" key="8">
    <source>
        <dbReference type="ARBA" id="ARBA00022741"/>
    </source>
</evidence>
<dbReference type="InterPro" id="IPR002182">
    <property type="entry name" value="NB-ARC"/>
</dbReference>
<comment type="similarity">
    <text evidence="3">Belongs to the disease resistance NB-LRR family.</text>
</comment>
<dbReference type="InterPro" id="IPR042197">
    <property type="entry name" value="Apaf_helical"/>
</dbReference>
<proteinExistence type="inferred from homology"/>
<name>A0AAW2UWA2_9LAMI</name>
<keyword evidence="7" id="KW-0677">Repeat</keyword>
<dbReference type="Pfam" id="PF23559">
    <property type="entry name" value="WHD_DRP"/>
    <property type="match status" value="1"/>
</dbReference>
<dbReference type="InterPro" id="IPR044974">
    <property type="entry name" value="Disease_R_plants"/>
</dbReference>
<dbReference type="InterPro" id="IPR032675">
    <property type="entry name" value="LRR_dom_sf"/>
</dbReference>
<dbReference type="GO" id="GO:0043531">
    <property type="term" value="F:ADP binding"/>
    <property type="evidence" value="ECO:0007669"/>
    <property type="project" value="InterPro"/>
</dbReference>
<dbReference type="GO" id="GO:0051607">
    <property type="term" value="P:defense response to virus"/>
    <property type="evidence" value="ECO:0007669"/>
    <property type="project" value="UniProtKB-ARBA"/>
</dbReference>
<dbReference type="Gene3D" id="3.40.50.300">
    <property type="entry name" value="P-loop containing nucleotide triphosphate hydrolases"/>
    <property type="match status" value="1"/>
</dbReference>
<dbReference type="GO" id="GO:0005524">
    <property type="term" value="F:ATP binding"/>
    <property type="evidence" value="ECO:0007669"/>
    <property type="project" value="UniProtKB-KW"/>
</dbReference>
<dbReference type="Gene3D" id="1.10.8.430">
    <property type="entry name" value="Helical domain of apoptotic protease-activating factors"/>
    <property type="match status" value="1"/>
</dbReference>
<evidence type="ECO:0000256" key="3">
    <source>
        <dbReference type="ARBA" id="ARBA00008894"/>
    </source>
</evidence>